<dbReference type="PANTHER" id="PTHR35116:SF9">
    <property type="entry name" value="HELICASE MOM1"/>
    <property type="match status" value="1"/>
</dbReference>
<proteinExistence type="predicted"/>
<dbReference type="Pfam" id="PF25029">
    <property type="entry name" value="MOM1"/>
    <property type="match status" value="1"/>
</dbReference>
<feature type="domain" description="Helicase C-terminal" evidence="4">
    <location>
        <begin position="638"/>
        <end position="803"/>
    </location>
</feature>
<name>A0AAV0Z4F5_VICFA</name>
<reference evidence="5 6" key="1">
    <citation type="submission" date="2023-01" db="EMBL/GenBank/DDBJ databases">
        <authorList>
            <person name="Kreplak J."/>
        </authorList>
    </citation>
    <scope>NUCLEOTIDE SEQUENCE [LARGE SCALE GENOMIC DNA]</scope>
</reference>
<dbReference type="InterPro" id="IPR001650">
    <property type="entry name" value="Helicase_C-like"/>
</dbReference>
<dbReference type="PROSITE" id="PS51194">
    <property type="entry name" value="HELICASE_CTER"/>
    <property type="match status" value="1"/>
</dbReference>
<evidence type="ECO:0000256" key="1">
    <source>
        <dbReference type="ARBA" id="ARBA00022801"/>
    </source>
</evidence>
<feature type="compositionally biased region" description="Basic residues" evidence="3">
    <location>
        <begin position="20"/>
        <end position="32"/>
    </location>
</feature>
<feature type="compositionally biased region" description="Basic and acidic residues" evidence="3">
    <location>
        <begin position="137"/>
        <end position="146"/>
    </location>
</feature>
<organism evidence="5 6">
    <name type="scientific">Vicia faba</name>
    <name type="common">Broad bean</name>
    <name type="synonym">Faba vulgaris</name>
    <dbReference type="NCBI Taxonomy" id="3906"/>
    <lineage>
        <taxon>Eukaryota</taxon>
        <taxon>Viridiplantae</taxon>
        <taxon>Streptophyta</taxon>
        <taxon>Embryophyta</taxon>
        <taxon>Tracheophyta</taxon>
        <taxon>Spermatophyta</taxon>
        <taxon>Magnoliopsida</taxon>
        <taxon>eudicotyledons</taxon>
        <taxon>Gunneridae</taxon>
        <taxon>Pentapetalae</taxon>
        <taxon>rosids</taxon>
        <taxon>fabids</taxon>
        <taxon>Fabales</taxon>
        <taxon>Fabaceae</taxon>
        <taxon>Papilionoideae</taxon>
        <taxon>50 kb inversion clade</taxon>
        <taxon>NPAAA clade</taxon>
        <taxon>Hologalegina</taxon>
        <taxon>IRL clade</taxon>
        <taxon>Fabeae</taxon>
        <taxon>Vicia</taxon>
    </lineage>
</organism>
<dbReference type="GO" id="GO:0031507">
    <property type="term" value="P:heterochromatin formation"/>
    <property type="evidence" value="ECO:0007669"/>
    <property type="project" value="InterPro"/>
</dbReference>
<feature type="compositionally biased region" description="Basic and acidic residues" evidence="3">
    <location>
        <begin position="191"/>
        <end position="210"/>
    </location>
</feature>
<feature type="compositionally biased region" description="Basic and acidic residues" evidence="3">
    <location>
        <begin position="218"/>
        <end position="231"/>
    </location>
</feature>
<feature type="region of interest" description="Disordered" evidence="3">
    <location>
        <begin position="2081"/>
        <end position="2136"/>
    </location>
</feature>
<keyword evidence="6" id="KW-1185">Reference proteome</keyword>
<evidence type="ECO:0000256" key="3">
    <source>
        <dbReference type="SAM" id="MobiDB-lite"/>
    </source>
</evidence>
<feature type="region of interest" description="Disordered" evidence="3">
    <location>
        <begin position="1742"/>
        <end position="1774"/>
    </location>
</feature>
<feature type="compositionally biased region" description="Polar residues" evidence="3">
    <location>
        <begin position="2109"/>
        <end position="2123"/>
    </location>
</feature>
<dbReference type="CDD" id="cd18793">
    <property type="entry name" value="SF2_C_SNF"/>
    <property type="match status" value="1"/>
</dbReference>
<feature type="compositionally biased region" description="Polar residues" evidence="3">
    <location>
        <begin position="2045"/>
        <end position="2055"/>
    </location>
</feature>
<feature type="compositionally biased region" description="Polar residues" evidence="3">
    <location>
        <begin position="2081"/>
        <end position="2092"/>
    </location>
</feature>
<evidence type="ECO:0000256" key="2">
    <source>
        <dbReference type="SAM" id="Coils"/>
    </source>
</evidence>
<feature type="compositionally biased region" description="Polar residues" evidence="3">
    <location>
        <begin position="180"/>
        <end position="190"/>
    </location>
</feature>
<feature type="compositionally biased region" description="Polar residues" evidence="3">
    <location>
        <begin position="2025"/>
        <end position="2038"/>
    </location>
</feature>
<dbReference type="PANTHER" id="PTHR35116">
    <property type="entry name" value="HELICASE PROTEIN MOM1"/>
    <property type="match status" value="1"/>
</dbReference>
<feature type="coiled-coil region" evidence="2">
    <location>
        <begin position="1797"/>
        <end position="1824"/>
    </location>
</feature>
<evidence type="ECO:0000313" key="6">
    <source>
        <dbReference type="Proteomes" id="UP001157006"/>
    </source>
</evidence>
<feature type="compositionally biased region" description="Basic and acidic residues" evidence="3">
    <location>
        <begin position="325"/>
        <end position="338"/>
    </location>
</feature>
<dbReference type="SUPFAM" id="SSF52540">
    <property type="entry name" value="P-loop containing nucleoside triphosphate hydrolases"/>
    <property type="match status" value="1"/>
</dbReference>
<accession>A0AAV0Z4F5</accession>
<dbReference type="Gene3D" id="3.40.50.300">
    <property type="entry name" value="P-loop containing nucleotide triphosphate hydrolases"/>
    <property type="match status" value="1"/>
</dbReference>
<protein>
    <recommendedName>
        <fullName evidence="4">Helicase C-terminal domain-containing protein</fullName>
    </recommendedName>
</protein>
<feature type="compositionally biased region" description="Polar residues" evidence="3">
    <location>
        <begin position="1742"/>
        <end position="1763"/>
    </location>
</feature>
<dbReference type="Proteomes" id="UP001157006">
    <property type="component" value="Chromosome 1S"/>
</dbReference>
<feature type="region of interest" description="Disordered" evidence="3">
    <location>
        <begin position="1879"/>
        <end position="1933"/>
    </location>
</feature>
<dbReference type="InterPro" id="IPR056882">
    <property type="entry name" value="MOM1_dom"/>
</dbReference>
<feature type="region of interest" description="Disordered" evidence="3">
    <location>
        <begin position="2025"/>
        <end position="2064"/>
    </location>
</feature>
<dbReference type="EMBL" id="OX451735">
    <property type="protein sequence ID" value="CAI8592433.1"/>
    <property type="molecule type" value="Genomic_DNA"/>
</dbReference>
<keyword evidence="2" id="KW-0175">Coiled coil</keyword>
<dbReference type="Pfam" id="PF00271">
    <property type="entry name" value="Helicase_C"/>
    <property type="match status" value="1"/>
</dbReference>
<feature type="compositionally biased region" description="Polar residues" evidence="3">
    <location>
        <begin position="56"/>
        <end position="65"/>
    </location>
</feature>
<feature type="compositionally biased region" description="Polar residues" evidence="3">
    <location>
        <begin position="234"/>
        <end position="267"/>
    </location>
</feature>
<dbReference type="InterPro" id="IPR039322">
    <property type="entry name" value="MOM1"/>
</dbReference>
<sequence>MVSSTRSRQSAKDKENSNRRLTRSGKKAKIKSRLNVSGTAGIRKSPRETPLKKIIASSSSTQTSKQVEKRILPTPEARRKSKRVEKRKIPSPLIRSGRTKNHSSSSPSNSKSAGSLGSISRQKLQKEKSMKQLIFETEVHENEEHSVGTSQAKSKRMDARTYRALFRNQKKDCLEKSNRISKSNQEGDNSSGDKTDELSKQSCSDNKDVSKSATLPSEDAKAKETGLDSRLSRPITSLAENNVTPGSFIPSNTPTHETSEVSRSSQPDCCREEKFPSSGNSILDHRISKSNQEGDKSSGDKTDELPKQSCSDNKDVSKNATLPSEDAKAKETGIDSRLSRPIMSLAENNVTPGSFIPSNTPTHETSEVFRSAQPDCCREETFPTSGNSILDDKDLASNNVKLGGGEKLTPSKRKVITVDMDSNVSSTLSKGDNGDNILGALPSKLCGNKSCSKHIRLDYYPTVKESCDPCAAEHQDGDDIEATMLQKDKSDHTSEIGHQKDSFVEDKNILDGQSDTEKGGLIYNSNKSVVQPKEKSSSHIANKCNSDSFRFVEYWVPAQISHVQLEQYCATLLSNASILCSSPKVDSVGAIRDVLISTRKCCNHPYVIDPSMQTLLVKGLEEVEYLNVGIKASGKLQLLDSMLKELKKNDLRALLLFQSIGGSGKDSIGDILDDFLRQRFGLDSYERIDKGVSPSKKQAAMKKFNDKNNKRFVFLMETSACLPSIKLSSIDTIIIYDSDWNPMNDIRSLQKITLDSQFELIKMFRLYSAFTVEEKALILARQAKTLDINTLSTNRSLSHTLLMWGASRLFDELGIFLDSATSTSSPKPLLEETVSQFSSFISDAAEDSETSNHSILLKVQQNGGTYCASSPLFGELKIGSLDEESPQNFWTKLLEGKQFQWKYSCSSSQRSRKRVQPFNNLEGESDFVYEGIAKKRVKVSNNIVDPPSSKSEGEKLSTEIKAGTFGDLVDKPKGNDVGFERNGSARDEQGSLHLLLKPQITKLCEILLLPDNVKKMVDRFLEYVMNNHHVSREPVSMLQAFQISLIWTAAAMQKHKLDHKGSLILAKQHLNFDCKKGEVNYSYSLLRCLKKIFKHRTGICSYTSFPQASNMIEVELFKKDLSKSIKETKKKCEKMLNNICLLQHEEKHRLRTAIEVEQAELERKHKIELAFTRSCSPNEVTRTETLKILNIDQQKSIEELKFQHELRLKELEDEQSAHMLKAQDWGPTWVEYVKSWAKNELQSIVASKELGTEVDCSRMIDNVIEPMKETGSMVPETNSSSVSKTVEQQDSLGKHDSANEVGIMVSNRLPVSGSEDHNETENHYVSQENIISKHFHSREQNFDGATSITDEDNRCENFGHRSQDDCERPSLDTSCLPDCRERNSDGATSMTDEENRCASFGHGSRDGCEMPSLGTKCLSVCENGTHLNHQYCGGVPSSVPERQISVEVQETNNEGDYVNVSESQVRVEMPAAVNFTDCLLQNATHLNPPSYVDQISGRSSIGVPVLDGVLSSRPCQVACSTSCGDTISLSNPPLEQQIHDGVLSIPDGDIPIIVPENCHTVADCHKDIESSANAILVDNSTTSNQEGRVLVTVTSSPVSGQVNVTEPLEQGKQLPSVESAADKSTGEMQNYSEQVQLASSSANVVPANQITMPPKQVHQLAAAEFSSDLAMSNFHLATEDEHRPISVHDLPNHYPQVSSVTPDIGQPHPNSAHGSHSNQVAVHPALSSDLDSLTASRVRAQSANPRNLSTPLEMNNHPIQTTVPSPSRRPPRLSYDPLKVDVERIQKLIEQSLKNNEDSKLRLKSEFEKELAELRRKYDVKFQEAEVEFQQTKKTLETNLKTVCVSRILAHAFRSKCLDLKAGASGVQHDSIPQQLLQLSRQQTATRSISGSSGDPPATSLSSPSIAPNSQNTVPPGYNASGTFSGFSARPPIVNTTTTTTPIINTTRCPIINITTPILNTTRSSIVRGSQTGGEIRAPAPHLQSSRPQISVPPSCAPAPHLQSSRPQISVQTSSFHPLLRGIQSQTSPSNVQTTSPSHAHVPSWQRTATSQSDPQIGRRPDSAGRLAAPDLLYMGLHGSASSQSTTVTPPNVISRLSDLGPDNISRIEPNSSSVAANSSHQAASHGLVCLSDDDD</sequence>
<dbReference type="Gene3D" id="6.10.250.1310">
    <property type="match status" value="1"/>
</dbReference>
<feature type="compositionally biased region" description="Low complexity" evidence="3">
    <location>
        <begin position="103"/>
        <end position="120"/>
    </location>
</feature>
<keyword evidence="1" id="KW-0378">Hydrolase</keyword>
<evidence type="ECO:0000313" key="5">
    <source>
        <dbReference type="EMBL" id="CAI8592433.1"/>
    </source>
</evidence>
<evidence type="ECO:0000259" key="4">
    <source>
        <dbReference type="PROSITE" id="PS51194"/>
    </source>
</evidence>
<dbReference type="GO" id="GO:0016787">
    <property type="term" value="F:hydrolase activity"/>
    <property type="evidence" value="ECO:0007669"/>
    <property type="project" value="UniProtKB-KW"/>
</dbReference>
<dbReference type="InterPro" id="IPR049730">
    <property type="entry name" value="SNF2/RAD54-like_C"/>
</dbReference>
<dbReference type="InterPro" id="IPR027417">
    <property type="entry name" value="P-loop_NTPase"/>
</dbReference>
<feature type="compositionally biased region" description="Polar residues" evidence="3">
    <location>
        <begin position="1879"/>
        <end position="1926"/>
    </location>
</feature>
<feature type="compositionally biased region" description="Basic and acidic residues" evidence="3">
    <location>
        <begin position="169"/>
        <end position="178"/>
    </location>
</feature>
<feature type="region of interest" description="Disordered" evidence="3">
    <location>
        <begin position="1"/>
        <end position="340"/>
    </location>
</feature>
<feature type="region of interest" description="Disordered" evidence="3">
    <location>
        <begin position="1972"/>
        <end position="2010"/>
    </location>
</feature>
<feature type="compositionally biased region" description="Basic and acidic residues" evidence="3">
    <location>
        <begin position="283"/>
        <end position="317"/>
    </location>
</feature>
<gene>
    <name evidence="5" type="ORF">VFH_I039440</name>
</gene>